<evidence type="ECO:0000313" key="4">
    <source>
        <dbReference type="Proteomes" id="UP001189429"/>
    </source>
</evidence>
<evidence type="ECO:0000256" key="2">
    <source>
        <dbReference type="SAM" id="MobiDB-lite"/>
    </source>
</evidence>
<feature type="region of interest" description="Disordered" evidence="2">
    <location>
        <begin position="1"/>
        <end position="70"/>
    </location>
</feature>
<gene>
    <name evidence="3" type="ORF">PCOR1329_LOCUS44234</name>
</gene>
<keyword evidence="4" id="KW-1185">Reference proteome</keyword>
<reference evidence="3" key="1">
    <citation type="submission" date="2023-10" db="EMBL/GenBank/DDBJ databases">
        <authorList>
            <person name="Chen Y."/>
            <person name="Shah S."/>
            <person name="Dougan E. K."/>
            <person name="Thang M."/>
            <person name="Chan C."/>
        </authorList>
    </citation>
    <scope>NUCLEOTIDE SEQUENCE [LARGE SCALE GENOMIC DNA]</scope>
</reference>
<evidence type="ECO:0000256" key="1">
    <source>
        <dbReference type="SAM" id="Coils"/>
    </source>
</evidence>
<dbReference type="EMBL" id="CAUYUJ010015316">
    <property type="protein sequence ID" value="CAK0852463.1"/>
    <property type="molecule type" value="Genomic_DNA"/>
</dbReference>
<feature type="region of interest" description="Disordered" evidence="2">
    <location>
        <begin position="502"/>
        <end position="552"/>
    </location>
</feature>
<feature type="compositionally biased region" description="Polar residues" evidence="2">
    <location>
        <begin position="209"/>
        <end position="220"/>
    </location>
</feature>
<feature type="compositionally biased region" description="Low complexity" evidence="2">
    <location>
        <begin position="48"/>
        <end position="64"/>
    </location>
</feature>
<accession>A0ABN9U117</accession>
<sequence>MEADAWPRPPEPGASPPGAASPPWGAPSPAWGASGPGSPFLRAASDAGPGRSVSPSVRPASPGGDAQTQLEPQVRIMRADMASLRKALQGLEQEVLCLKQGQQAARADVDREREDRNKASMDLCNKIVALEQDRVGALEARFQEHSTQHVAALQQLKAISGSLVERLSKNPQTEASRPDAEMQQRVGRLESLLDQLRSDHAEHREHMSASHTDTLSQLTSAKDRTADKTTNQAYNSGTHNYNIALSSMKDRIVEDAELRDRRATLLERQLGEVRGEVEKNCGLSSQMIRQTVMRLEEVQNRLLACEAHGANLQEVREVCTELPKWKESLEQRIGQLNADLRARLTELSATYQKYAQEQKQDGAAVFETLRSANEKLNDHISKDQKARDLYHTSVQERLQHLEGIIAQSASTHAEVVDATHAELEGIHARFAALEATACAKAPVEHLQAQLRQLEFALAGVRDKHTQDLEALRDASLQIQESPAGSGLDAERLAELERRLEEAHGSHRGLTEEMRNSRDTHHLGGRSSPSSPRSRCRTTPSSIPSRSRSSATR</sequence>
<comment type="caution">
    <text evidence="3">The sequence shown here is derived from an EMBL/GenBank/DDBJ whole genome shotgun (WGS) entry which is preliminary data.</text>
</comment>
<evidence type="ECO:0000313" key="3">
    <source>
        <dbReference type="EMBL" id="CAK0852463.1"/>
    </source>
</evidence>
<protein>
    <recommendedName>
        <fullName evidence="5">Centrosomal protein of 162 kDa</fullName>
    </recommendedName>
</protein>
<keyword evidence="1" id="KW-0175">Coiled coil</keyword>
<organism evidence="3 4">
    <name type="scientific">Prorocentrum cordatum</name>
    <dbReference type="NCBI Taxonomy" id="2364126"/>
    <lineage>
        <taxon>Eukaryota</taxon>
        <taxon>Sar</taxon>
        <taxon>Alveolata</taxon>
        <taxon>Dinophyceae</taxon>
        <taxon>Prorocentrales</taxon>
        <taxon>Prorocentraceae</taxon>
        <taxon>Prorocentrum</taxon>
    </lineage>
</organism>
<feature type="compositionally biased region" description="Low complexity" evidence="2">
    <location>
        <begin position="16"/>
        <end position="39"/>
    </location>
</feature>
<dbReference type="Proteomes" id="UP001189429">
    <property type="component" value="Unassembled WGS sequence"/>
</dbReference>
<feature type="compositionally biased region" description="Low complexity" evidence="2">
    <location>
        <begin position="525"/>
        <end position="552"/>
    </location>
</feature>
<feature type="region of interest" description="Disordered" evidence="2">
    <location>
        <begin position="201"/>
        <end position="235"/>
    </location>
</feature>
<name>A0ABN9U117_9DINO</name>
<proteinExistence type="predicted"/>
<feature type="compositionally biased region" description="Basic and acidic residues" evidence="2">
    <location>
        <begin position="502"/>
        <end position="521"/>
    </location>
</feature>
<feature type="coiled-coil region" evidence="1">
    <location>
        <begin position="74"/>
        <end position="101"/>
    </location>
</feature>
<evidence type="ECO:0008006" key="5">
    <source>
        <dbReference type="Google" id="ProtNLM"/>
    </source>
</evidence>